<keyword evidence="2" id="KW-0433">Leucine-rich repeat</keyword>
<keyword evidence="6 7" id="KW-0472">Membrane</keyword>
<sequence>MDESHYPQLVQEIHNLEEQRRKITFEDAEKPQECARSDDPMENKSNSLIDYNINKNIDSYKTTRPTLCMIMLPLFLFLALTIAYPGFGFLNTSYGSAKNVQDHKPHMYSLPVGEILNLRSLIFMLFGFVGIDISDLQNIQLYLDLSWNALGGSLPEEIGKITMVTYIDISGNKFRGAIPTVVGSCVGLKHLNLSRNALEGLILEAMENLKYIIDLELSSNFLTGPLPKPLKKLQVLCYLNLSSNRVMREILKEGVFANATAIVLLNGNDGLCGPRKLLLPKCPSQKSASHFKTEIVVAVSVSDFVICCLLLVFLWIWTSEVVDIPLAILQKFEHLKISYGYLFNEIDGFNDKKLLGVGNVRLVYRGDLRDDRVGDVTLMETQIKYLEPC</sequence>
<feature type="transmembrane region" description="Helical" evidence="7">
    <location>
        <begin position="107"/>
        <end position="131"/>
    </location>
</feature>
<reference evidence="8 9" key="1">
    <citation type="journal article" date="2021" name="Nat. Plants">
        <title>The Taxus genome provides insights into paclitaxel biosynthesis.</title>
        <authorList>
            <person name="Xiong X."/>
            <person name="Gou J."/>
            <person name="Liao Q."/>
            <person name="Li Y."/>
            <person name="Zhou Q."/>
            <person name="Bi G."/>
            <person name="Li C."/>
            <person name="Du R."/>
            <person name="Wang X."/>
            <person name="Sun T."/>
            <person name="Guo L."/>
            <person name="Liang H."/>
            <person name="Lu P."/>
            <person name="Wu Y."/>
            <person name="Zhang Z."/>
            <person name="Ro D.K."/>
            <person name="Shang Y."/>
            <person name="Huang S."/>
            <person name="Yan J."/>
        </authorList>
    </citation>
    <scope>NUCLEOTIDE SEQUENCE [LARGE SCALE GENOMIC DNA]</scope>
    <source>
        <strain evidence="8">Ta-2019</strain>
    </source>
</reference>
<accession>A0AA38CST7</accession>
<evidence type="ECO:0000313" key="8">
    <source>
        <dbReference type="EMBL" id="KAH9302104.1"/>
    </source>
</evidence>
<dbReference type="SUPFAM" id="SSF52058">
    <property type="entry name" value="L domain-like"/>
    <property type="match status" value="1"/>
</dbReference>
<comment type="caution">
    <text evidence="8">The sequence shown here is derived from an EMBL/GenBank/DDBJ whole genome shotgun (WGS) entry which is preliminary data.</text>
</comment>
<dbReference type="InterPro" id="IPR051809">
    <property type="entry name" value="Plant_receptor-like_S/T_kinase"/>
</dbReference>
<dbReference type="InterPro" id="IPR032675">
    <property type="entry name" value="LRR_dom_sf"/>
</dbReference>
<dbReference type="EMBL" id="JAHRHJ020000009">
    <property type="protein sequence ID" value="KAH9302104.1"/>
    <property type="molecule type" value="Genomic_DNA"/>
</dbReference>
<evidence type="ECO:0000256" key="7">
    <source>
        <dbReference type="SAM" id="Phobius"/>
    </source>
</evidence>
<evidence type="ECO:0000256" key="1">
    <source>
        <dbReference type="ARBA" id="ARBA00004370"/>
    </source>
</evidence>
<dbReference type="Pfam" id="PF00560">
    <property type="entry name" value="LRR_1"/>
    <property type="match status" value="2"/>
</dbReference>
<evidence type="ECO:0000256" key="6">
    <source>
        <dbReference type="ARBA" id="ARBA00023136"/>
    </source>
</evidence>
<name>A0AA38CST7_TAXCH</name>
<feature type="transmembrane region" description="Helical" evidence="7">
    <location>
        <begin position="67"/>
        <end position="87"/>
    </location>
</feature>
<dbReference type="InterPro" id="IPR001611">
    <property type="entry name" value="Leu-rich_rpt"/>
</dbReference>
<protein>
    <submittedName>
        <fullName evidence="8">Uncharacterized protein</fullName>
    </submittedName>
</protein>
<dbReference type="GO" id="GO:0016020">
    <property type="term" value="C:membrane"/>
    <property type="evidence" value="ECO:0007669"/>
    <property type="project" value="UniProtKB-SubCell"/>
</dbReference>
<evidence type="ECO:0000256" key="3">
    <source>
        <dbReference type="ARBA" id="ARBA00022692"/>
    </source>
</evidence>
<comment type="subcellular location">
    <subcellularLocation>
        <location evidence="1">Membrane</location>
    </subcellularLocation>
</comment>
<feature type="transmembrane region" description="Helical" evidence="7">
    <location>
        <begin position="295"/>
        <end position="317"/>
    </location>
</feature>
<evidence type="ECO:0000256" key="5">
    <source>
        <dbReference type="ARBA" id="ARBA00022989"/>
    </source>
</evidence>
<dbReference type="FunFam" id="3.80.10.10:FF:000383">
    <property type="entry name" value="Leucine-rich repeat receptor protein kinase EMS1"/>
    <property type="match status" value="1"/>
</dbReference>
<evidence type="ECO:0000256" key="2">
    <source>
        <dbReference type="ARBA" id="ARBA00022614"/>
    </source>
</evidence>
<keyword evidence="4" id="KW-0677">Repeat</keyword>
<dbReference type="Gene3D" id="3.80.10.10">
    <property type="entry name" value="Ribonuclease Inhibitor"/>
    <property type="match status" value="1"/>
</dbReference>
<dbReference type="Proteomes" id="UP000824469">
    <property type="component" value="Unassembled WGS sequence"/>
</dbReference>
<dbReference type="PANTHER" id="PTHR27008">
    <property type="entry name" value="OS04G0122200 PROTEIN"/>
    <property type="match status" value="1"/>
</dbReference>
<keyword evidence="3 7" id="KW-0812">Transmembrane</keyword>
<keyword evidence="9" id="KW-1185">Reference proteome</keyword>
<organism evidence="8 9">
    <name type="scientific">Taxus chinensis</name>
    <name type="common">Chinese yew</name>
    <name type="synonym">Taxus wallichiana var. chinensis</name>
    <dbReference type="NCBI Taxonomy" id="29808"/>
    <lineage>
        <taxon>Eukaryota</taxon>
        <taxon>Viridiplantae</taxon>
        <taxon>Streptophyta</taxon>
        <taxon>Embryophyta</taxon>
        <taxon>Tracheophyta</taxon>
        <taxon>Spermatophyta</taxon>
        <taxon>Pinopsida</taxon>
        <taxon>Pinidae</taxon>
        <taxon>Conifers II</taxon>
        <taxon>Cupressales</taxon>
        <taxon>Taxaceae</taxon>
        <taxon>Taxus</taxon>
    </lineage>
</organism>
<gene>
    <name evidence="8" type="ORF">KI387_013687</name>
</gene>
<dbReference type="PANTHER" id="PTHR27008:SF499">
    <property type="entry name" value="OS06G0581500 PROTEIN"/>
    <property type="match status" value="1"/>
</dbReference>
<dbReference type="AlphaFoldDB" id="A0AA38CST7"/>
<evidence type="ECO:0000313" key="9">
    <source>
        <dbReference type="Proteomes" id="UP000824469"/>
    </source>
</evidence>
<proteinExistence type="predicted"/>
<evidence type="ECO:0000256" key="4">
    <source>
        <dbReference type="ARBA" id="ARBA00022737"/>
    </source>
</evidence>
<keyword evidence="5 7" id="KW-1133">Transmembrane helix</keyword>